<sequence>MSFPKTPGGVRPERLVIAAAAADFLLILVFAAIGRDAHARGDIISGVFLTAWPFLAGAAAGWVAGRAWRAPISLPRAGLWVWLGSLIGGMVLRALTGQTVVVPFVVVALLSLGLLLLGYRALYGLVARRRGA</sequence>
<dbReference type="AlphaFoldDB" id="A0A0V8ISM8"/>
<dbReference type="STRING" id="993070.AS031_06760"/>
<feature type="transmembrane region" description="Helical" evidence="1">
    <location>
        <begin position="77"/>
        <end position="95"/>
    </location>
</feature>
<evidence type="ECO:0000256" key="1">
    <source>
        <dbReference type="SAM" id="Phobius"/>
    </source>
</evidence>
<comment type="caution">
    <text evidence="2">The sequence shown here is derived from an EMBL/GenBank/DDBJ whole genome shotgun (WGS) entry which is preliminary data.</text>
</comment>
<feature type="transmembrane region" description="Helical" evidence="1">
    <location>
        <begin position="101"/>
        <end position="122"/>
    </location>
</feature>
<keyword evidence="3" id="KW-1185">Reference proteome</keyword>
<evidence type="ECO:0000313" key="3">
    <source>
        <dbReference type="Proteomes" id="UP000053199"/>
    </source>
</evidence>
<feature type="transmembrane region" description="Helical" evidence="1">
    <location>
        <begin position="46"/>
        <end position="65"/>
    </location>
</feature>
<dbReference type="Proteomes" id="UP000053199">
    <property type="component" value="Unassembled WGS sequence"/>
</dbReference>
<accession>A0A0V8ISM8</accession>
<organism evidence="2 3">
    <name type="scientific">Pseudarthrobacter enclensis</name>
    <dbReference type="NCBI Taxonomy" id="993070"/>
    <lineage>
        <taxon>Bacteria</taxon>
        <taxon>Bacillati</taxon>
        <taxon>Actinomycetota</taxon>
        <taxon>Actinomycetes</taxon>
        <taxon>Micrococcales</taxon>
        <taxon>Micrococcaceae</taxon>
        <taxon>Pseudarthrobacter</taxon>
    </lineage>
</organism>
<keyword evidence="1" id="KW-0812">Transmembrane</keyword>
<evidence type="ECO:0000313" key="2">
    <source>
        <dbReference type="EMBL" id="KSU77764.1"/>
    </source>
</evidence>
<keyword evidence="1" id="KW-1133">Transmembrane helix</keyword>
<proteinExistence type="predicted"/>
<dbReference type="InterPro" id="IPR021414">
    <property type="entry name" value="DUF3054"/>
</dbReference>
<dbReference type="EMBL" id="LNQM01000002">
    <property type="protein sequence ID" value="KSU77764.1"/>
    <property type="molecule type" value="Genomic_DNA"/>
</dbReference>
<reference evidence="2 3" key="1">
    <citation type="journal article" date="2014" name="Arch. Microbiol.">
        <title>Arthrobacter enclensis sp. nov., isolated from sediment sample.</title>
        <authorList>
            <person name="Dastager S.G."/>
            <person name="Liu Q."/>
            <person name="Tang S.K."/>
            <person name="Krishnamurthi S."/>
            <person name="Lee J.C."/>
            <person name="Li W.J."/>
        </authorList>
    </citation>
    <scope>NUCLEOTIDE SEQUENCE [LARGE SCALE GENOMIC DNA]</scope>
    <source>
        <strain evidence="2 3">NIO-1008</strain>
    </source>
</reference>
<dbReference type="RefSeq" id="WP_058267356.1">
    <property type="nucleotide sequence ID" value="NZ_FMAZ01000002.1"/>
</dbReference>
<gene>
    <name evidence="2" type="ORF">AS031_06760</name>
</gene>
<dbReference type="Pfam" id="PF11255">
    <property type="entry name" value="DUF3054"/>
    <property type="match status" value="1"/>
</dbReference>
<feature type="transmembrane region" description="Helical" evidence="1">
    <location>
        <begin position="15"/>
        <end position="34"/>
    </location>
</feature>
<keyword evidence="1" id="KW-0472">Membrane</keyword>
<name>A0A0V8ISM8_9MICC</name>
<evidence type="ECO:0008006" key="4">
    <source>
        <dbReference type="Google" id="ProtNLM"/>
    </source>
</evidence>
<protein>
    <recommendedName>
        <fullName evidence="4">DUF3054 domain-containing protein</fullName>
    </recommendedName>
</protein>